<dbReference type="NCBIfam" id="TIGR01595">
    <property type="entry name" value="cas_CT1132"/>
    <property type="match status" value="1"/>
</dbReference>
<accession>A0A221W3M3</accession>
<dbReference type="OrthoDB" id="9776792at2"/>
<evidence type="ECO:0000313" key="2">
    <source>
        <dbReference type="Proteomes" id="UP000204221"/>
    </source>
</evidence>
<sequence>MTDHTDPAVRHDMLLIFDVLDGNPNGDPDAANQPRQDLQTNQGLMTDAAIKRKIRDTVPLLAAAASADLDRYRVFVEAGEALNPRLEESYTANGIPLEKPEGTGAKKTRKRIEATQSDEARAWLRHRYYDLRMFGGVLSTGNTQSLGRMRGPMQVTFARSVDPIAPEQHAITRVAKTRAEDTGHGEMGNKWTVPYGLYTARLHYSGVRGTKAGVTREDLELFYRALLMMWDHTGSAARGEMATRGLYVFSHPDAYGAVPAHTLIERVTIHRTRPDEPARSFAEHYKLELDDAALPAGVTVAQLA</sequence>
<dbReference type="AlphaFoldDB" id="A0A221W3M3"/>
<dbReference type="RefSeq" id="WP_093941604.1">
    <property type="nucleotide sequence ID" value="NZ_CP022521.1"/>
</dbReference>
<dbReference type="GO" id="GO:0043571">
    <property type="term" value="P:maintenance of CRISPR repeat elements"/>
    <property type="evidence" value="ECO:0007669"/>
    <property type="project" value="InterPro"/>
</dbReference>
<dbReference type="KEGG" id="ahg:AHOG_12990"/>
<dbReference type="NCBIfam" id="TIGR02589">
    <property type="entry name" value="cas_Csd2"/>
    <property type="match status" value="1"/>
</dbReference>
<dbReference type="InterPro" id="IPR006482">
    <property type="entry name" value="Cas7_Csh2/Csh2"/>
</dbReference>
<dbReference type="InterPro" id="IPR013418">
    <property type="entry name" value="CRISPR-assoc_prot_Cas7/Csd2"/>
</dbReference>
<proteinExistence type="predicted"/>
<evidence type="ECO:0000313" key="1">
    <source>
        <dbReference type="EMBL" id="ASO20241.1"/>
    </source>
</evidence>
<dbReference type="Proteomes" id="UP000204221">
    <property type="component" value="Chromosome"/>
</dbReference>
<dbReference type="Pfam" id="PF05107">
    <property type="entry name" value="Cas_Cas7"/>
    <property type="match status" value="1"/>
</dbReference>
<gene>
    <name evidence="1" type="ORF">AHOG_12990</name>
</gene>
<keyword evidence="2" id="KW-1185">Reference proteome</keyword>
<protein>
    <submittedName>
        <fullName evidence="1">Uncharacterized protein</fullName>
    </submittedName>
</protein>
<reference evidence="1 2" key="1">
    <citation type="submission" date="2017-07" db="EMBL/GenBank/DDBJ databases">
        <title>Complete genome sequence of Actinoalloteichus hoggarensis DSM 45943, type strain of Actinoalloteichus hoggarensis.</title>
        <authorList>
            <person name="Ruckert C."/>
            <person name="Nouioui I."/>
            <person name="Willmese J."/>
            <person name="van Wezel G."/>
            <person name="Klenk H.-P."/>
            <person name="Kalinowski J."/>
            <person name="Zotchev S.B."/>
        </authorList>
    </citation>
    <scope>NUCLEOTIDE SEQUENCE [LARGE SCALE GENOMIC DNA]</scope>
    <source>
        <strain evidence="1 2">DSM 45943</strain>
    </source>
</reference>
<organism evidence="1 2">
    <name type="scientific">Actinoalloteichus hoggarensis</name>
    <dbReference type="NCBI Taxonomy" id="1470176"/>
    <lineage>
        <taxon>Bacteria</taxon>
        <taxon>Bacillati</taxon>
        <taxon>Actinomycetota</taxon>
        <taxon>Actinomycetes</taxon>
        <taxon>Pseudonocardiales</taxon>
        <taxon>Pseudonocardiaceae</taxon>
        <taxon>Actinoalloteichus</taxon>
    </lineage>
</organism>
<dbReference type="EMBL" id="CP022521">
    <property type="protein sequence ID" value="ASO20241.1"/>
    <property type="molecule type" value="Genomic_DNA"/>
</dbReference>
<name>A0A221W3M3_9PSEU</name>